<feature type="compositionally biased region" description="Basic and acidic residues" evidence="4">
    <location>
        <begin position="216"/>
        <end position="233"/>
    </location>
</feature>
<dbReference type="SMART" id="SM01131">
    <property type="entry name" value="DHHA2"/>
    <property type="match status" value="1"/>
</dbReference>
<sequence length="317" mass="33918">MLSAIISDSLLFKSPTCTEQDVAAARELAAIAGVDADSYGLDMLKAGADLSQKTIAELISLDAKEFVMGQAKVEIAQVNAVDVNDVLVKQPELEAAIEAIISSKGLDLFVFVVTDILNNDSVALAYGASTQAVEKAYNVTLSDSRAVLKGVVSRKSQIVPIKATEVQLTGLNGEDLGIMSTRDALALAKQYKVDLICMSLMTSPPPCKLIGAGAAKQEKQQEKKKAAKSPDKRKVKEIRLTLQMEDHDRETKQSQAERILTKGDSVKFVIQVHGAKEGTAGKEWAEQLCKSLAEYGSKTTGVQVSGKQVVVQLDPIG</sequence>
<dbReference type="PANTHER" id="PTHR10938:SF0">
    <property type="entry name" value="TRANSLATION INITIATION FACTOR IF-3, MITOCHONDRIAL"/>
    <property type="match status" value="1"/>
</dbReference>
<feature type="domain" description="DHHA2" evidence="5">
    <location>
        <begin position="40"/>
        <end position="164"/>
    </location>
</feature>
<dbReference type="InterPro" id="IPR019815">
    <property type="entry name" value="Translation_initiation_fac_3_C"/>
</dbReference>
<comment type="similarity">
    <text evidence="1">Belongs to the IF-3 family.</text>
</comment>
<dbReference type="InterPro" id="IPR036787">
    <property type="entry name" value="T_IF-3_N_sf"/>
</dbReference>
<dbReference type="Proteomes" id="UP000702964">
    <property type="component" value="Unassembled WGS sequence"/>
</dbReference>
<dbReference type="SUPFAM" id="SSF54364">
    <property type="entry name" value="Translation initiation factor IF3, N-terminal domain"/>
    <property type="match status" value="1"/>
</dbReference>
<evidence type="ECO:0000313" key="6">
    <source>
        <dbReference type="EMBL" id="KAF4325679.1"/>
    </source>
</evidence>
<dbReference type="InterPro" id="IPR038222">
    <property type="entry name" value="DHHA2_dom_sf"/>
</dbReference>
<feature type="region of interest" description="Disordered" evidence="4">
    <location>
        <begin position="213"/>
        <end position="233"/>
    </location>
</feature>
<accession>A0A8J4SH34</accession>
<reference evidence="6" key="2">
    <citation type="submission" date="2020-02" db="EMBL/GenBank/DDBJ databases">
        <authorList>
            <person name="Studholme D.J."/>
        </authorList>
    </citation>
    <scope>NUCLEOTIDE SEQUENCE</scope>
    <source>
        <strain evidence="6">00238/432</strain>
    </source>
</reference>
<comment type="caution">
    <text evidence="6">The sequence shown here is derived from an EMBL/GenBank/DDBJ whole genome shotgun (WGS) entry which is preliminary data.</text>
</comment>
<evidence type="ECO:0000256" key="2">
    <source>
        <dbReference type="ARBA" id="ARBA00022540"/>
    </source>
</evidence>
<dbReference type="Gene3D" id="3.90.1640.10">
    <property type="entry name" value="inorganic pyrophosphatase (n-terminal core)"/>
    <property type="match status" value="1"/>
</dbReference>
<dbReference type="Pfam" id="PF02833">
    <property type="entry name" value="DHHA2"/>
    <property type="match status" value="1"/>
</dbReference>
<dbReference type="Pfam" id="PF00707">
    <property type="entry name" value="IF3_C"/>
    <property type="match status" value="1"/>
</dbReference>
<dbReference type="Gene3D" id="3.30.110.10">
    <property type="entry name" value="Translation initiation factor 3 (IF-3), C-terminal domain"/>
    <property type="match status" value="1"/>
</dbReference>
<organism evidence="6 7">
    <name type="scientific">Phytophthora kernoviae 00238/432</name>
    <dbReference type="NCBI Taxonomy" id="1284355"/>
    <lineage>
        <taxon>Eukaryota</taxon>
        <taxon>Sar</taxon>
        <taxon>Stramenopiles</taxon>
        <taxon>Oomycota</taxon>
        <taxon>Peronosporomycetes</taxon>
        <taxon>Peronosporales</taxon>
        <taxon>Peronosporaceae</taxon>
        <taxon>Phytophthora</taxon>
    </lineage>
</organism>
<reference evidence="6" key="1">
    <citation type="journal article" date="2015" name="Genom Data">
        <title>Draft genome sequences of Phytophthora kernoviae and Phytophthora ramorum lineage EU2 from Scotland.</title>
        <authorList>
            <person name="Sambles C."/>
            <person name="Schlenzig A."/>
            <person name="O'Neill P."/>
            <person name="Grant M."/>
            <person name="Studholme D.J."/>
        </authorList>
    </citation>
    <scope>NUCLEOTIDE SEQUENCE</scope>
    <source>
        <strain evidence="6">00238/432</strain>
    </source>
</reference>
<keyword evidence="2" id="KW-0396">Initiation factor</keyword>
<dbReference type="Gene3D" id="3.10.20.80">
    <property type="entry name" value="Translation initiation factor 3 (IF-3), N-terminal domain"/>
    <property type="match status" value="1"/>
</dbReference>
<dbReference type="GO" id="GO:0016462">
    <property type="term" value="F:pyrophosphatase activity"/>
    <property type="evidence" value="ECO:0007669"/>
    <property type="project" value="InterPro"/>
</dbReference>
<dbReference type="InterPro" id="IPR038763">
    <property type="entry name" value="DHH_sf"/>
</dbReference>
<keyword evidence="3" id="KW-0648">Protein biosynthesis</keyword>
<evidence type="ECO:0000256" key="3">
    <source>
        <dbReference type="ARBA" id="ARBA00022917"/>
    </source>
</evidence>
<dbReference type="Gene3D" id="3.10.310.20">
    <property type="entry name" value="DHHA2 domain"/>
    <property type="match status" value="1"/>
</dbReference>
<dbReference type="GO" id="GO:0003743">
    <property type="term" value="F:translation initiation factor activity"/>
    <property type="evidence" value="ECO:0007669"/>
    <property type="project" value="UniProtKB-KW"/>
</dbReference>
<dbReference type="FunFam" id="3.10.310.20:FF:000001">
    <property type="entry name" value="Probable manganese-dependent inorganic pyrophosphatase"/>
    <property type="match status" value="1"/>
</dbReference>
<evidence type="ECO:0000256" key="1">
    <source>
        <dbReference type="ARBA" id="ARBA00005439"/>
    </source>
</evidence>
<dbReference type="EMBL" id="AOFI03000003">
    <property type="protein sequence ID" value="KAF4325679.1"/>
    <property type="molecule type" value="Genomic_DNA"/>
</dbReference>
<dbReference type="GO" id="GO:0043022">
    <property type="term" value="F:ribosome binding"/>
    <property type="evidence" value="ECO:0007669"/>
    <property type="project" value="TreeGrafter"/>
</dbReference>
<dbReference type="GO" id="GO:0005737">
    <property type="term" value="C:cytoplasm"/>
    <property type="evidence" value="ECO:0007669"/>
    <property type="project" value="InterPro"/>
</dbReference>
<dbReference type="InterPro" id="IPR004097">
    <property type="entry name" value="DHHA2"/>
</dbReference>
<evidence type="ECO:0000256" key="4">
    <source>
        <dbReference type="SAM" id="MobiDB-lite"/>
    </source>
</evidence>
<dbReference type="GO" id="GO:0032790">
    <property type="term" value="P:ribosome disassembly"/>
    <property type="evidence" value="ECO:0007669"/>
    <property type="project" value="TreeGrafter"/>
</dbReference>
<evidence type="ECO:0000313" key="7">
    <source>
        <dbReference type="Proteomes" id="UP000702964"/>
    </source>
</evidence>
<protein>
    <recommendedName>
        <fullName evidence="5">DHHA2 domain-containing protein</fullName>
    </recommendedName>
</protein>
<evidence type="ECO:0000259" key="5">
    <source>
        <dbReference type="SMART" id="SM01131"/>
    </source>
</evidence>
<dbReference type="PANTHER" id="PTHR10938">
    <property type="entry name" value="TRANSLATION INITIATION FACTOR IF-3"/>
    <property type="match status" value="1"/>
</dbReference>
<dbReference type="SUPFAM" id="SSF64182">
    <property type="entry name" value="DHH phosphoesterases"/>
    <property type="match status" value="1"/>
</dbReference>
<gene>
    <name evidence="6" type="ORF">G195_000714</name>
</gene>
<dbReference type="InterPro" id="IPR036788">
    <property type="entry name" value="T_IF-3_C_sf"/>
</dbReference>
<dbReference type="SUPFAM" id="SSF55200">
    <property type="entry name" value="Translation initiation factor IF3, C-terminal domain"/>
    <property type="match status" value="1"/>
</dbReference>
<dbReference type="AlphaFoldDB" id="A0A8J4SH34"/>
<dbReference type="InterPro" id="IPR001288">
    <property type="entry name" value="Translation_initiation_fac_3"/>
</dbReference>
<proteinExistence type="inferred from homology"/>
<name>A0A8J4SH34_9STRA</name>
<dbReference type="NCBIfam" id="TIGR00168">
    <property type="entry name" value="infC"/>
    <property type="match status" value="1"/>
</dbReference>